<organism evidence="3 4">
    <name type="scientific">Amniculicola lignicola CBS 123094</name>
    <dbReference type="NCBI Taxonomy" id="1392246"/>
    <lineage>
        <taxon>Eukaryota</taxon>
        <taxon>Fungi</taxon>
        <taxon>Dikarya</taxon>
        <taxon>Ascomycota</taxon>
        <taxon>Pezizomycotina</taxon>
        <taxon>Dothideomycetes</taxon>
        <taxon>Pleosporomycetidae</taxon>
        <taxon>Pleosporales</taxon>
        <taxon>Amniculicolaceae</taxon>
        <taxon>Amniculicola</taxon>
    </lineage>
</organism>
<protein>
    <recommendedName>
        <fullName evidence="5">Cyanovirin-N domain-containing protein</fullName>
    </recommendedName>
</protein>
<feature type="region of interest" description="Disordered" evidence="1">
    <location>
        <begin position="153"/>
        <end position="173"/>
    </location>
</feature>
<evidence type="ECO:0000313" key="4">
    <source>
        <dbReference type="Proteomes" id="UP000799779"/>
    </source>
</evidence>
<dbReference type="EMBL" id="ML977578">
    <property type="protein sequence ID" value="KAF2002283.1"/>
    <property type="molecule type" value="Genomic_DNA"/>
</dbReference>
<evidence type="ECO:0000256" key="1">
    <source>
        <dbReference type="SAM" id="MobiDB-lite"/>
    </source>
</evidence>
<dbReference type="AlphaFoldDB" id="A0A6A5WKA5"/>
<reference evidence="3" key="1">
    <citation type="journal article" date="2020" name="Stud. Mycol.">
        <title>101 Dothideomycetes genomes: a test case for predicting lifestyles and emergence of pathogens.</title>
        <authorList>
            <person name="Haridas S."/>
            <person name="Albert R."/>
            <person name="Binder M."/>
            <person name="Bloem J."/>
            <person name="Labutti K."/>
            <person name="Salamov A."/>
            <person name="Andreopoulos B."/>
            <person name="Baker S."/>
            <person name="Barry K."/>
            <person name="Bills G."/>
            <person name="Bluhm B."/>
            <person name="Cannon C."/>
            <person name="Castanera R."/>
            <person name="Culley D."/>
            <person name="Daum C."/>
            <person name="Ezra D."/>
            <person name="Gonzalez J."/>
            <person name="Henrissat B."/>
            <person name="Kuo A."/>
            <person name="Liang C."/>
            <person name="Lipzen A."/>
            <person name="Lutzoni F."/>
            <person name="Magnuson J."/>
            <person name="Mondo S."/>
            <person name="Nolan M."/>
            <person name="Ohm R."/>
            <person name="Pangilinan J."/>
            <person name="Park H.-J."/>
            <person name="Ramirez L."/>
            <person name="Alfaro M."/>
            <person name="Sun H."/>
            <person name="Tritt A."/>
            <person name="Yoshinaga Y."/>
            <person name="Zwiers L.-H."/>
            <person name="Turgeon B."/>
            <person name="Goodwin S."/>
            <person name="Spatafora J."/>
            <person name="Crous P."/>
            <person name="Grigoriev I."/>
        </authorList>
    </citation>
    <scope>NUCLEOTIDE SEQUENCE</scope>
    <source>
        <strain evidence="3">CBS 123094</strain>
    </source>
</reference>
<evidence type="ECO:0000313" key="3">
    <source>
        <dbReference type="EMBL" id="KAF2002283.1"/>
    </source>
</evidence>
<keyword evidence="4" id="KW-1185">Reference proteome</keyword>
<dbReference type="PANTHER" id="PTHR39613:SF1">
    <property type="entry name" value="ANCHORED CELL WALL PROTEIN, PUTATIVE (AFU_ORTHOLOGUE AFUA_4G08960)-RELATED"/>
    <property type="match status" value="1"/>
</dbReference>
<feature type="compositionally biased region" description="Basic and acidic residues" evidence="1">
    <location>
        <begin position="157"/>
        <end position="167"/>
    </location>
</feature>
<keyword evidence="2" id="KW-0732">Signal</keyword>
<feature type="chain" id="PRO_5025590754" description="Cyanovirin-N domain-containing protein" evidence="2">
    <location>
        <begin position="17"/>
        <end position="173"/>
    </location>
</feature>
<dbReference type="OrthoDB" id="4657524at2759"/>
<evidence type="ECO:0008006" key="5">
    <source>
        <dbReference type="Google" id="ProtNLM"/>
    </source>
</evidence>
<name>A0A6A5WKA5_9PLEO</name>
<proteinExistence type="predicted"/>
<feature type="signal peptide" evidence="2">
    <location>
        <begin position="1"/>
        <end position="16"/>
    </location>
</feature>
<dbReference type="Proteomes" id="UP000799779">
    <property type="component" value="Unassembled WGS sequence"/>
</dbReference>
<dbReference type="PANTHER" id="PTHR39613">
    <property type="entry name" value="ANCHORED CELL WALL PROTEIN, PUTATIVE (AFU_ORTHOLOGUE AFUA_4G08960)-RELATED"/>
    <property type="match status" value="1"/>
</dbReference>
<gene>
    <name evidence="3" type="ORF">P154DRAFT_521102</name>
</gene>
<accession>A0A6A5WKA5</accession>
<evidence type="ECO:0000256" key="2">
    <source>
        <dbReference type="SAM" id="SignalP"/>
    </source>
</evidence>
<sequence>MKISLALFIFGLGAQAAMVPKDSKDECCFSLKSMGDLKQDTFQDANGLLHLHTPEEHLHKKPSKFCLNKVTNALKDDQGRKCYIDKKTKHFKCNHGFSDAASFIGEGVHLFTEKMEGLVACPSRKGQMNLFVHHGDHANECKYVALKASEDCLPQKNGDKKDKREEAGIPAEE</sequence>